<evidence type="ECO:0000313" key="4">
    <source>
        <dbReference type="EMBL" id="GLQ70642.1"/>
    </source>
</evidence>
<feature type="transmembrane region" description="Helical" evidence="1">
    <location>
        <begin position="224"/>
        <end position="241"/>
    </location>
</feature>
<accession>A0AAV5NJ23</accession>
<dbReference type="InterPro" id="IPR050706">
    <property type="entry name" value="Cyclic-di-GMP_PDE-like"/>
</dbReference>
<evidence type="ECO:0000256" key="1">
    <source>
        <dbReference type="SAM" id="Phobius"/>
    </source>
</evidence>
<dbReference type="Proteomes" id="UP001156690">
    <property type="component" value="Unassembled WGS sequence"/>
</dbReference>
<keyword evidence="1" id="KW-0812">Transmembrane</keyword>
<reference evidence="5" key="1">
    <citation type="journal article" date="2019" name="Int. J. Syst. Evol. Microbiol.">
        <title>The Global Catalogue of Microorganisms (GCM) 10K type strain sequencing project: providing services to taxonomists for standard genome sequencing and annotation.</title>
        <authorList>
            <consortium name="The Broad Institute Genomics Platform"/>
            <consortium name="The Broad Institute Genome Sequencing Center for Infectious Disease"/>
            <person name="Wu L."/>
            <person name="Ma J."/>
        </authorList>
    </citation>
    <scope>NUCLEOTIDE SEQUENCE [LARGE SCALE GENOMIC DNA]</scope>
    <source>
        <strain evidence="5">NBRC 15640</strain>
    </source>
</reference>
<keyword evidence="1" id="KW-1133">Transmembrane helix</keyword>
<dbReference type="PROSITE" id="PS50883">
    <property type="entry name" value="EAL"/>
    <property type="match status" value="1"/>
</dbReference>
<feature type="domain" description="EAL" evidence="3">
    <location>
        <begin position="522"/>
        <end position="774"/>
    </location>
</feature>
<dbReference type="Gene3D" id="3.20.20.450">
    <property type="entry name" value="EAL domain"/>
    <property type="match status" value="1"/>
</dbReference>
<comment type="caution">
    <text evidence="4">The sequence shown here is derived from an EMBL/GenBank/DDBJ whole genome shotgun (WGS) entry which is preliminary data.</text>
</comment>
<dbReference type="InterPro" id="IPR001633">
    <property type="entry name" value="EAL_dom"/>
</dbReference>
<feature type="transmembrane region" description="Helical" evidence="1">
    <location>
        <begin position="184"/>
        <end position="204"/>
    </location>
</feature>
<feature type="signal peptide" evidence="2">
    <location>
        <begin position="1"/>
        <end position="19"/>
    </location>
</feature>
<dbReference type="GO" id="GO:0071111">
    <property type="term" value="F:cyclic-guanylate-specific phosphodiesterase activity"/>
    <property type="evidence" value="ECO:0007669"/>
    <property type="project" value="InterPro"/>
</dbReference>
<dbReference type="EMBL" id="BSNX01000001">
    <property type="protein sequence ID" value="GLQ70642.1"/>
    <property type="molecule type" value="Genomic_DNA"/>
</dbReference>
<evidence type="ECO:0000259" key="3">
    <source>
        <dbReference type="PROSITE" id="PS50883"/>
    </source>
</evidence>
<keyword evidence="5" id="KW-1185">Reference proteome</keyword>
<feature type="transmembrane region" description="Helical" evidence="1">
    <location>
        <begin position="304"/>
        <end position="324"/>
    </location>
</feature>
<dbReference type="InterPro" id="IPR043128">
    <property type="entry name" value="Rev_trsase/Diguanyl_cyclase"/>
</dbReference>
<dbReference type="RefSeq" id="WP_126606705.1">
    <property type="nucleotide sequence ID" value="NZ_AP025144.1"/>
</dbReference>
<keyword evidence="1" id="KW-0472">Membrane</keyword>
<gene>
    <name evidence="4" type="ORF">GCM10007932_00020</name>
</gene>
<keyword evidence="2" id="KW-0732">Signal</keyword>
<dbReference type="AlphaFoldDB" id="A0AAV5NJ23"/>
<feature type="transmembrane region" description="Helical" evidence="1">
    <location>
        <begin position="276"/>
        <end position="292"/>
    </location>
</feature>
<dbReference type="PANTHER" id="PTHR33121">
    <property type="entry name" value="CYCLIC DI-GMP PHOSPHODIESTERASE PDEF"/>
    <property type="match status" value="1"/>
</dbReference>
<sequence length="777" mass="89155">MPTLLISLFFTICTLSVFSQFNLEHQNVVHKKAGFGSLATEQAFPSTHDRWERKGQCTPSSVESCWFRLDILKYEQDLYSIYLVNKTLSQGTIYYLSKNTMVEQHEFDNMRSISLDKHFVYDQIYLKAPEGQFSIFNALMIKNDNLFDQLIARDTFVVALMTAFAVLCLFYARFKWYESKLSSVACLIYMMAFTTFCFYGFGFLPLSHINEIGISNSHWLYNDLLYSCYIISIFSFHLTIYCKETGKIGVKHATVIGSVIATQIAVLNIFQASELNLFINMLAGVLVFYHLISHKDTRYKPFIISMYAVCFSISLLIAIATYRNTDVTNYLFLIQTMYYLFHVLIIVLCIYELADMRVVNFNDYSARKGGKNIDPLTGLMDAKILESKGHLPSRKFIYFIGIKNIDTINRRQGRAFGNHVLIKLSRELKQIALMNAGNLYRVKSSSFLLITDTSSSKKLIRLFNDNLNCPIETKVDICFGRYEAKPADSYKDCLFKVQFCCKNACDSNVLYKDWNEEDHFMIYCLPERKKDAIALIQSPSLKCYAQHIFPIKEHSNRQKYETLCRLHYGTHCPRVVPAPQLLKVVRFHGIESVLDTAMLMKAADVLTQFKEIELSVNITPSSLLKTDILTYLYSLPHDVRTRLCLELTEQAFYSMDDDFSSALQNLRKTGVKIALDDFGSGFSSYATLSKEVFDFIKIDGSLVQNVEQSKFKQKMIQSIVELAELNGSQIVAEFIETETERSILKRLGVQFGQGYLIHKPQPIEFALENGEYADESA</sequence>
<name>A0AAV5NJ23_9VIBR</name>
<evidence type="ECO:0000256" key="2">
    <source>
        <dbReference type="SAM" id="SignalP"/>
    </source>
</evidence>
<dbReference type="PANTHER" id="PTHR33121:SF79">
    <property type="entry name" value="CYCLIC DI-GMP PHOSPHODIESTERASE PDED-RELATED"/>
    <property type="match status" value="1"/>
</dbReference>
<organism evidence="4 5">
    <name type="scientific">Vibrio penaeicida</name>
    <dbReference type="NCBI Taxonomy" id="104609"/>
    <lineage>
        <taxon>Bacteria</taxon>
        <taxon>Pseudomonadati</taxon>
        <taxon>Pseudomonadota</taxon>
        <taxon>Gammaproteobacteria</taxon>
        <taxon>Vibrionales</taxon>
        <taxon>Vibrionaceae</taxon>
        <taxon>Vibrio</taxon>
    </lineage>
</organism>
<dbReference type="InterPro" id="IPR035919">
    <property type="entry name" value="EAL_sf"/>
</dbReference>
<dbReference type="Gene3D" id="3.30.70.270">
    <property type="match status" value="1"/>
</dbReference>
<dbReference type="CDD" id="cd01948">
    <property type="entry name" value="EAL"/>
    <property type="match status" value="1"/>
</dbReference>
<proteinExistence type="predicted"/>
<feature type="transmembrane region" description="Helical" evidence="1">
    <location>
        <begin position="253"/>
        <end position="270"/>
    </location>
</feature>
<protein>
    <recommendedName>
        <fullName evidence="3">EAL domain-containing protein</fullName>
    </recommendedName>
</protein>
<dbReference type="Pfam" id="PF00563">
    <property type="entry name" value="EAL"/>
    <property type="match status" value="1"/>
</dbReference>
<feature type="transmembrane region" description="Helical" evidence="1">
    <location>
        <begin position="150"/>
        <end position="172"/>
    </location>
</feature>
<feature type="chain" id="PRO_5043394534" description="EAL domain-containing protein" evidence="2">
    <location>
        <begin position="20"/>
        <end position="777"/>
    </location>
</feature>
<dbReference type="SUPFAM" id="SSF141868">
    <property type="entry name" value="EAL domain-like"/>
    <property type="match status" value="1"/>
</dbReference>
<evidence type="ECO:0000313" key="5">
    <source>
        <dbReference type="Proteomes" id="UP001156690"/>
    </source>
</evidence>
<dbReference type="SMART" id="SM00052">
    <property type="entry name" value="EAL"/>
    <property type="match status" value="1"/>
</dbReference>
<feature type="transmembrane region" description="Helical" evidence="1">
    <location>
        <begin position="330"/>
        <end position="351"/>
    </location>
</feature>